<evidence type="ECO:0000256" key="1">
    <source>
        <dbReference type="ARBA" id="ARBA00022490"/>
    </source>
</evidence>
<dbReference type="Gene3D" id="3.40.50.300">
    <property type="entry name" value="P-loop containing nucleotide triphosphate hydrolases"/>
    <property type="match status" value="1"/>
</dbReference>
<dbReference type="GO" id="GO:0019843">
    <property type="term" value="F:rRNA binding"/>
    <property type="evidence" value="ECO:0007669"/>
    <property type="project" value="UniProtKB-KW"/>
</dbReference>
<dbReference type="GO" id="GO:0003924">
    <property type="term" value="F:GTPase activity"/>
    <property type="evidence" value="ECO:0007669"/>
    <property type="project" value="UniProtKB-UniRule"/>
</dbReference>
<dbReference type="InterPro" id="IPR010914">
    <property type="entry name" value="RsgA_GTPase_dom"/>
</dbReference>
<dbReference type="GO" id="GO:0005737">
    <property type="term" value="C:cytoplasm"/>
    <property type="evidence" value="ECO:0007669"/>
    <property type="project" value="UniProtKB-SubCell"/>
</dbReference>
<comment type="function">
    <text evidence="10">One of several proteins that assist in the late maturation steps of the functional core of the 30S ribosomal subunit. Helps release RbfA from mature subunits. May play a role in the assembly of ribosomal proteins into the subunit. Circularly permuted GTPase that catalyzes slow GTP hydrolysis, GTPase activity is stimulated by the 30S ribosomal subunit.</text>
</comment>
<evidence type="ECO:0000256" key="10">
    <source>
        <dbReference type="HAMAP-Rule" id="MF_01820"/>
    </source>
</evidence>
<keyword evidence="9 10" id="KW-0342">GTP-binding</keyword>
<evidence type="ECO:0000256" key="3">
    <source>
        <dbReference type="ARBA" id="ARBA00022723"/>
    </source>
</evidence>
<dbReference type="SUPFAM" id="SSF52540">
    <property type="entry name" value="P-loop containing nucleoside triphosphate hydrolases"/>
    <property type="match status" value="1"/>
</dbReference>
<comment type="subunit">
    <text evidence="10">Monomer. Associates with 30S ribosomal subunit, binds 16S rRNA.</text>
</comment>
<evidence type="ECO:0000313" key="14">
    <source>
        <dbReference type="Proteomes" id="UP000032568"/>
    </source>
</evidence>
<feature type="binding site" evidence="10">
    <location>
        <position position="276"/>
    </location>
    <ligand>
        <name>Zn(2+)</name>
        <dbReference type="ChEBI" id="CHEBI:29105"/>
    </ligand>
</feature>
<evidence type="ECO:0000313" key="13">
    <source>
        <dbReference type="EMBL" id="WDD97491.1"/>
    </source>
</evidence>
<dbReference type="Gene3D" id="1.10.40.50">
    <property type="entry name" value="Probable gtpase engc, domain 3"/>
    <property type="match status" value="1"/>
</dbReference>
<gene>
    <name evidence="10 13" type="primary">rsgA</name>
    <name evidence="13" type="ORF">SG35_019505</name>
</gene>
<dbReference type="PROSITE" id="PS51721">
    <property type="entry name" value="G_CP"/>
    <property type="match status" value="1"/>
</dbReference>
<dbReference type="InterPro" id="IPR004881">
    <property type="entry name" value="Ribosome_biogen_GTPase_RsgA"/>
</dbReference>
<name>A0AAF0BYL1_9GAMM</name>
<dbReference type="NCBIfam" id="TIGR00157">
    <property type="entry name" value="ribosome small subunit-dependent GTPase A"/>
    <property type="match status" value="1"/>
</dbReference>
<feature type="binding site" evidence="10">
    <location>
        <position position="289"/>
    </location>
    <ligand>
        <name>Zn(2+)</name>
        <dbReference type="ChEBI" id="CHEBI:29105"/>
    </ligand>
</feature>
<evidence type="ECO:0000256" key="6">
    <source>
        <dbReference type="ARBA" id="ARBA00022801"/>
    </source>
</evidence>
<keyword evidence="8 10" id="KW-0694">RNA-binding</keyword>
<organism evidence="13 14">
    <name type="scientific">Thalassomonas actiniarum</name>
    <dbReference type="NCBI Taxonomy" id="485447"/>
    <lineage>
        <taxon>Bacteria</taxon>
        <taxon>Pseudomonadati</taxon>
        <taxon>Pseudomonadota</taxon>
        <taxon>Gammaproteobacteria</taxon>
        <taxon>Alteromonadales</taxon>
        <taxon>Colwelliaceae</taxon>
        <taxon>Thalassomonas</taxon>
    </lineage>
</organism>
<dbReference type="PANTHER" id="PTHR32120:SF10">
    <property type="entry name" value="SMALL RIBOSOMAL SUBUNIT BIOGENESIS GTPASE RSGA"/>
    <property type="match status" value="1"/>
</dbReference>
<evidence type="ECO:0000256" key="5">
    <source>
        <dbReference type="ARBA" id="ARBA00022741"/>
    </source>
</evidence>
<evidence type="ECO:0000259" key="11">
    <source>
        <dbReference type="PROSITE" id="PS50936"/>
    </source>
</evidence>
<keyword evidence="14" id="KW-1185">Reference proteome</keyword>
<dbReference type="EMBL" id="CP059735">
    <property type="protein sequence ID" value="WDD97491.1"/>
    <property type="molecule type" value="Genomic_DNA"/>
</dbReference>
<feature type="domain" description="CP-type G" evidence="12">
    <location>
        <begin position="101"/>
        <end position="253"/>
    </location>
</feature>
<evidence type="ECO:0000256" key="8">
    <source>
        <dbReference type="ARBA" id="ARBA00022884"/>
    </source>
</evidence>
<dbReference type="EC" id="3.6.1.-" evidence="10"/>
<reference evidence="13 14" key="2">
    <citation type="journal article" date="2022" name="Mar. Drugs">
        <title>Bioassay-Guided Fractionation Leads to the Detection of Cholic Acid Generated by the Rare Thalassomonas sp.</title>
        <authorList>
            <person name="Pheiffer F."/>
            <person name="Schneider Y.K."/>
            <person name="Hansen E.H."/>
            <person name="Andersen J.H."/>
            <person name="Isaksson J."/>
            <person name="Busche T."/>
            <person name="R C."/>
            <person name="Kalinowski J."/>
            <person name="Zyl L.V."/>
            <person name="Trindade M."/>
        </authorList>
    </citation>
    <scope>NUCLEOTIDE SEQUENCE [LARGE SCALE GENOMIC DNA]</scope>
    <source>
        <strain evidence="13 14">A5K-106</strain>
    </source>
</reference>
<dbReference type="Proteomes" id="UP000032568">
    <property type="component" value="Chromosome"/>
</dbReference>
<dbReference type="PROSITE" id="PS50936">
    <property type="entry name" value="ENGC_GTPASE"/>
    <property type="match status" value="1"/>
</dbReference>
<reference evidence="13 14" key="1">
    <citation type="journal article" date="2015" name="Genome Announc.">
        <title>Draft Genome Sequences of Marine Isolates of Thalassomonas viridans and Thalassomonas actiniarum.</title>
        <authorList>
            <person name="Olonade I."/>
            <person name="van Zyl L.J."/>
            <person name="Trindade M."/>
        </authorList>
    </citation>
    <scope>NUCLEOTIDE SEQUENCE [LARGE SCALE GENOMIC DNA]</scope>
    <source>
        <strain evidence="13 14">A5K-106</strain>
    </source>
</reference>
<proteinExistence type="inferred from homology"/>
<dbReference type="GO" id="GO:0046872">
    <property type="term" value="F:metal ion binding"/>
    <property type="evidence" value="ECO:0007669"/>
    <property type="project" value="UniProtKB-KW"/>
</dbReference>
<dbReference type="CDD" id="cd01854">
    <property type="entry name" value="YjeQ_EngC"/>
    <property type="match status" value="1"/>
</dbReference>
<dbReference type="InterPro" id="IPR030378">
    <property type="entry name" value="G_CP_dom"/>
</dbReference>
<dbReference type="InterPro" id="IPR027417">
    <property type="entry name" value="P-loop_NTPase"/>
</dbReference>
<keyword evidence="3 10" id="KW-0479">Metal-binding</keyword>
<comment type="subcellular location">
    <subcellularLocation>
        <location evidence="10">Cytoplasm</location>
    </subcellularLocation>
</comment>
<feature type="binding site" evidence="10">
    <location>
        <begin position="196"/>
        <end position="204"/>
    </location>
    <ligand>
        <name>GTP</name>
        <dbReference type="ChEBI" id="CHEBI:37565"/>
    </ligand>
</feature>
<dbReference type="RefSeq" id="WP_044831991.1">
    <property type="nucleotide sequence ID" value="NZ_CP059735.1"/>
</dbReference>
<dbReference type="PANTHER" id="PTHR32120">
    <property type="entry name" value="SMALL RIBOSOMAL SUBUNIT BIOGENESIS GTPASE RSGA"/>
    <property type="match status" value="1"/>
</dbReference>
<accession>A0AAF0BYL1</accession>
<dbReference type="GO" id="GO:0042274">
    <property type="term" value="P:ribosomal small subunit biogenesis"/>
    <property type="evidence" value="ECO:0007669"/>
    <property type="project" value="UniProtKB-UniRule"/>
</dbReference>
<dbReference type="HAMAP" id="MF_01820">
    <property type="entry name" value="GTPase_RsgA"/>
    <property type="match status" value="1"/>
</dbReference>
<keyword evidence="5 10" id="KW-0547">Nucleotide-binding</keyword>
<keyword evidence="7 10" id="KW-0862">Zinc</keyword>
<feature type="binding site" evidence="10">
    <location>
        <position position="283"/>
    </location>
    <ligand>
        <name>Zn(2+)</name>
        <dbReference type="ChEBI" id="CHEBI:29105"/>
    </ligand>
</feature>
<keyword evidence="6 10" id="KW-0378">Hydrolase</keyword>
<feature type="domain" description="EngC GTPase" evidence="11">
    <location>
        <begin position="107"/>
        <end position="251"/>
    </location>
</feature>
<keyword evidence="4 10" id="KW-0699">rRNA-binding</keyword>
<evidence type="ECO:0000256" key="4">
    <source>
        <dbReference type="ARBA" id="ARBA00022730"/>
    </source>
</evidence>
<sequence length="347" mass="39218">MNFSKLQPLGWSNYFLQQMALADTLTENGPQPFRISAIYRSRIDAIGEDGEQTLMCPDHFLPVSQHIAVGDWVLARKRHEHLYIENILMAKNRIERYSGHEHQLIAANLDYLWIVTSANEDFNLKRLQRYLALAYEFSVEPVVILTKTDLGNKEAYLKQIRSLSISEVHGVCAHQVETLAPLSAYFHPGNTIALVGSSGVGKSTLVNLVSKGEQLTREIRSDDGKGKHTTTSRQLFFSEQQVAFIDTPGMRELQLPGAMEGIRQVFAEIDALAHECKFSDCRHDEEPGCAVQAAITNGSLSEEQFASYQKLLKEDAFLQRRDAGTYAMKQQQRAFAKMVNSHKKEKW</sequence>
<evidence type="ECO:0000256" key="2">
    <source>
        <dbReference type="ARBA" id="ARBA00022517"/>
    </source>
</evidence>
<evidence type="ECO:0000259" key="12">
    <source>
        <dbReference type="PROSITE" id="PS51721"/>
    </source>
</evidence>
<comment type="cofactor">
    <cofactor evidence="10">
        <name>Zn(2+)</name>
        <dbReference type="ChEBI" id="CHEBI:29105"/>
    </cofactor>
    <text evidence="10">Binds 1 zinc ion per subunit.</text>
</comment>
<dbReference type="KEGG" id="tact:SG35_019505"/>
<dbReference type="AlphaFoldDB" id="A0AAF0BYL1"/>
<evidence type="ECO:0000256" key="9">
    <source>
        <dbReference type="ARBA" id="ARBA00023134"/>
    </source>
</evidence>
<protein>
    <recommendedName>
        <fullName evidence="10">Small ribosomal subunit biogenesis GTPase RsgA</fullName>
        <ecNumber evidence="10">3.6.1.-</ecNumber>
    </recommendedName>
</protein>
<feature type="binding site" evidence="10">
    <location>
        <position position="281"/>
    </location>
    <ligand>
        <name>Zn(2+)</name>
        <dbReference type="ChEBI" id="CHEBI:29105"/>
    </ligand>
</feature>
<keyword evidence="2 10" id="KW-0690">Ribosome biogenesis</keyword>
<dbReference type="Pfam" id="PF03193">
    <property type="entry name" value="RsgA_GTPase"/>
    <property type="match status" value="1"/>
</dbReference>
<comment type="similarity">
    <text evidence="10">Belongs to the TRAFAC class YlqF/YawG GTPase family. RsgA subfamily.</text>
</comment>
<feature type="binding site" evidence="10">
    <location>
        <begin position="146"/>
        <end position="149"/>
    </location>
    <ligand>
        <name>GTP</name>
        <dbReference type="ChEBI" id="CHEBI:37565"/>
    </ligand>
</feature>
<dbReference type="GO" id="GO:0005525">
    <property type="term" value="F:GTP binding"/>
    <property type="evidence" value="ECO:0007669"/>
    <property type="project" value="UniProtKB-UniRule"/>
</dbReference>
<evidence type="ECO:0000256" key="7">
    <source>
        <dbReference type="ARBA" id="ARBA00022833"/>
    </source>
</evidence>
<keyword evidence="1 10" id="KW-0963">Cytoplasm</keyword>